<comment type="caution">
    <text evidence="1">The sequence shown here is derived from an EMBL/GenBank/DDBJ whole genome shotgun (WGS) entry which is preliminary data.</text>
</comment>
<keyword evidence="2" id="KW-1185">Reference proteome</keyword>
<name>A0ABS3ANM7_9PSED</name>
<evidence type="ECO:0000313" key="1">
    <source>
        <dbReference type="EMBL" id="MBN3968550.1"/>
    </source>
</evidence>
<evidence type="ECO:0000313" key="2">
    <source>
        <dbReference type="Proteomes" id="UP000772591"/>
    </source>
</evidence>
<dbReference type="RefSeq" id="WP_205894110.1">
    <property type="nucleotide sequence ID" value="NZ_JADEVO010000057.1"/>
</dbReference>
<dbReference type="Proteomes" id="UP000772591">
    <property type="component" value="Unassembled WGS sequence"/>
</dbReference>
<sequence length="87" mass="9351">MTPIVYISLDLASFEALDANMRAHRVNALALPDAKAPMDAFQEDLVIAAERLGFVPPEPGVFWINIQPGGRNTLCWSAGSEAGPAQK</sequence>
<proteinExistence type="predicted"/>
<accession>A0ABS3ANM7</accession>
<protein>
    <submittedName>
        <fullName evidence="1">Uncharacterized protein</fullName>
    </submittedName>
</protein>
<reference evidence="1 2" key="1">
    <citation type="journal article" date="2021" name="Int. J. Syst. Evol. Microbiol.">
        <title>Pseudomonas piscium sp. nov., Pseudomonas pisciculturae sp. nov., Pseudomonas mucoides sp. nov. and Pseudomonas neuropathica sp. nov. isolated from rainbow trout.</title>
        <authorList>
            <person name="Duman M."/>
            <person name="Mulet M."/>
            <person name="Altun S."/>
            <person name="Saticioglu I.B."/>
            <person name="Gomila M."/>
            <person name="Lalucat J."/>
            <person name="Garcia-Valdes E."/>
        </authorList>
    </citation>
    <scope>NUCLEOTIDE SEQUENCE [LARGE SCALE GENOMIC DNA]</scope>
    <source>
        <strain evidence="1 2">LMG 28632</strain>
    </source>
</reference>
<dbReference type="EMBL" id="JADEVO010000057">
    <property type="protein sequence ID" value="MBN3968550.1"/>
    <property type="molecule type" value="Genomic_DNA"/>
</dbReference>
<gene>
    <name evidence="1" type="ORF">IMW75_25180</name>
</gene>
<organism evidence="1 2">
    <name type="scientific">Pseudomonas gregormendelii</name>
    <dbReference type="NCBI Taxonomy" id="1628277"/>
    <lineage>
        <taxon>Bacteria</taxon>
        <taxon>Pseudomonadati</taxon>
        <taxon>Pseudomonadota</taxon>
        <taxon>Gammaproteobacteria</taxon>
        <taxon>Pseudomonadales</taxon>
        <taxon>Pseudomonadaceae</taxon>
        <taxon>Pseudomonas</taxon>
    </lineage>
</organism>